<evidence type="ECO:0000313" key="3">
    <source>
        <dbReference type="Proteomes" id="UP000003477"/>
    </source>
</evidence>
<dbReference type="InterPro" id="IPR001646">
    <property type="entry name" value="5peptide_repeat"/>
</dbReference>
<accession>G5J4R7</accession>
<dbReference type="PATRIC" id="fig|423471.3.peg.2337"/>
<proteinExistence type="predicted"/>
<comment type="caution">
    <text evidence="2">The sequence shown here is derived from an EMBL/GenBank/DDBJ whole genome shotgun (WGS) entry which is preliminary data.</text>
</comment>
<gene>
    <name evidence="2" type="ORF">CWATWH0003_2484</name>
</gene>
<sequence>MKSSIIALLGLLSPFLFNPEVKAANPDHIQQLLSTRECQGCDLSGADLTAAHLIGVDLRDANLKEANLTEANLEGLVSSLAFLYYP</sequence>
<dbReference type="SUPFAM" id="SSF141571">
    <property type="entry name" value="Pentapeptide repeat-like"/>
    <property type="match status" value="1"/>
</dbReference>
<dbReference type="Gene3D" id="2.160.20.80">
    <property type="entry name" value="E3 ubiquitin-protein ligase SopA"/>
    <property type="match status" value="1"/>
</dbReference>
<reference evidence="2 3" key="1">
    <citation type="journal article" date="2011" name="Front. Microbiol.">
        <title>Two Strains of Crocosphaera watsonii with Highly Conserved Genomes are Distinguished by Strain-Specific Features.</title>
        <authorList>
            <person name="Bench S.R."/>
            <person name="Ilikchyan I.N."/>
            <person name="Tripp H.J."/>
            <person name="Zehr J.P."/>
        </authorList>
    </citation>
    <scope>NUCLEOTIDE SEQUENCE [LARGE SCALE GENOMIC DNA]</scope>
    <source>
        <strain evidence="2 3">WH 0003</strain>
    </source>
</reference>
<dbReference type="AlphaFoldDB" id="G5J4R7"/>
<organism evidence="2 3">
    <name type="scientific">Crocosphaera watsonii WH 0003</name>
    <dbReference type="NCBI Taxonomy" id="423471"/>
    <lineage>
        <taxon>Bacteria</taxon>
        <taxon>Bacillati</taxon>
        <taxon>Cyanobacteriota</taxon>
        <taxon>Cyanophyceae</taxon>
        <taxon>Oscillatoriophycideae</taxon>
        <taxon>Chroococcales</taxon>
        <taxon>Aphanothecaceae</taxon>
        <taxon>Crocosphaera</taxon>
    </lineage>
</organism>
<evidence type="ECO:0000313" key="2">
    <source>
        <dbReference type="EMBL" id="EHJ12808.1"/>
    </source>
</evidence>
<dbReference type="Proteomes" id="UP000003477">
    <property type="component" value="Unassembled WGS sequence"/>
</dbReference>
<protein>
    <submittedName>
        <fullName evidence="2">Pentapeptide repeat protein</fullName>
    </submittedName>
</protein>
<feature type="chain" id="PRO_5003479132" evidence="1">
    <location>
        <begin position="24"/>
        <end position="86"/>
    </location>
</feature>
<dbReference type="Pfam" id="PF00805">
    <property type="entry name" value="Pentapeptide"/>
    <property type="match status" value="1"/>
</dbReference>
<keyword evidence="1" id="KW-0732">Signal</keyword>
<feature type="signal peptide" evidence="1">
    <location>
        <begin position="1"/>
        <end position="23"/>
    </location>
</feature>
<name>G5J4R7_CROWT</name>
<dbReference type="EMBL" id="AESD01000371">
    <property type="protein sequence ID" value="EHJ12808.1"/>
    <property type="molecule type" value="Genomic_DNA"/>
</dbReference>
<evidence type="ECO:0000256" key="1">
    <source>
        <dbReference type="SAM" id="SignalP"/>
    </source>
</evidence>